<dbReference type="NCBIfam" id="TIGR02428">
    <property type="entry name" value="pcaJ_scoB_fam"/>
    <property type="match status" value="1"/>
</dbReference>
<dbReference type="EMBL" id="VSSQ01101806">
    <property type="protein sequence ID" value="MPN43417.1"/>
    <property type="molecule type" value="Genomic_DNA"/>
</dbReference>
<dbReference type="PANTHER" id="PTHR13707:SF57">
    <property type="entry name" value="SUCCINYL-COA:3-KETOACID COENZYME A TRANSFERASE SUBUNIT B-RELATED"/>
    <property type="match status" value="1"/>
</dbReference>
<dbReference type="Pfam" id="PF01144">
    <property type="entry name" value="CoA_trans"/>
    <property type="match status" value="1"/>
</dbReference>
<organism evidence="2">
    <name type="scientific">bioreactor metagenome</name>
    <dbReference type="NCBI Taxonomy" id="1076179"/>
    <lineage>
        <taxon>unclassified sequences</taxon>
        <taxon>metagenomes</taxon>
        <taxon>ecological metagenomes</taxon>
    </lineage>
</organism>
<name>A0A645HWN8_9ZZZZ</name>
<accession>A0A645HWN8</accession>
<dbReference type="AlphaFoldDB" id="A0A645HWN8"/>
<dbReference type="PROSITE" id="PS01274">
    <property type="entry name" value="COA_TRANSF_2"/>
    <property type="match status" value="1"/>
</dbReference>
<protein>
    <submittedName>
        <fullName evidence="2">Acetate CoA-transferase subunit beta</fullName>
        <ecNumber evidence="2">2.8.3.8</ecNumber>
    </submittedName>
</protein>
<sequence length="191" mass="19865">MPTKIANYIPDGVDVMLQSENGFIGLGPAPEKGKEEKDVVNAGGMPVSIVPGGMCFDSCMSFGLIRGGHVDATVLGSLEVDQEGNIANWMVPGKMVPGMGGAMDLVAGAKKVIVATEHCSKDGKPKILKKCSFPLTGEKVVDHIVTELAVIDVTPEGLVLREVAPGVTADEVIAKTEAPLTVAADLRTMPV</sequence>
<dbReference type="InterPro" id="IPR004164">
    <property type="entry name" value="CoA_transf_AS"/>
</dbReference>
<dbReference type="Gene3D" id="3.40.1080.10">
    <property type="entry name" value="Glutaconate Coenzyme A-transferase"/>
    <property type="match status" value="1"/>
</dbReference>
<comment type="caution">
    <text evidence="2">The sequence shown here is derived from an EMBL/GenBank/DDBJ whole genome shotgun (WGS) entry which is preliminary data.</text>
</comment>
<gene>
    <name evidence="2" type="primary">atoA_4</name>
    <name evidence="2" type="ORF">SDC9_190977</name>
</gene>
<reference evidence="2" key="1">
    <citation type="submission" date="2019-08" db="EMBL/GenBank/DDBJ databases">
        <authorList>
            <person name="Kucharzyk K."/>
            <person name="Murdoch R.W."/>
            <person name="Higgins S."/>
            <person name="Loffler F."/>
        </authorList>
    </citation>
    <scope>NUCLEOTIDE SEQUENCE</scope>
</reference>
<dbReference type="SMART" id="SM00882">
    <property type="entry name" value="CoA_trans"/>
    <property type="match status" value="1"/>
</dbReference>
<dbReference type="InterPro" id="IPR004165">
    <property type="entry name" value="CoA_trans_fam_I"/>
</dbReference>
<dbReference type="SUPFAM" id="SSF100950">
    <property type="entry name" value="NagB/RpiA/CoA transferase-like"/>
    <property type="match status" value="1"/>
</dbReference>
<dbReference type="PANTHER" id="PTHR13707">
    <property type="entry name" value="KETOACID-COENZYME A TRANSFERASE"/>
    <property type="match status" value="1"/>
</dbReference>
<dbReference type="InterPro" id="IPR012791">
    <property type="entry name" value="3-oxoacid_CoA-transf_B"/>
</dbReference>
<keyword evidence="1 2" id="KW-0808">Transferase</keyword>
<proteinExistence type="predicted"/>
<dbReference type="EC" id="2.8.3.8" evidence="2"/>
<dbReference type="GO" id="GO:0008775">
    <property type="term" value="F:acetate CoA-transferase activity"/>
    <property type="evidence" value="ECO:0007669"/>
    <property type="project" value="UniProtKB-EC"/>
</dbReference>
<dbReference type="InterPro" id="IPR037171">
    <property type="entry name" value="NagB/RpiA_transferase-like"/>
</dbReference>
<evidence type="ECO:0000256" key="1">
    <source>
        <dbReference type="ARBA" id="ARBA00022679"/>
    </source>
</evidence>
<evidence type="ECO:0000313" key="2">
    <source>
        <dbReference type="EMBL" id="MPN43417.1"/>
    </source>
</evidence>